<accession>A0A1H3DBA4</accession>
<dbReference type="Gene3D" id="2.30.38.10">
    <property type="entry name" value="Luciferase, Domain 3"/>
    <property type="match status" value="1"/>
</dbReference>
<dbReference type="Proteomes" id="UP000199515">
    <property type="component" value="Unassembled WGS sequence"/>
</dbReference>
<comment type="cofactor">
    <cofactor evidence="1">
        <name>pantetheine 4'-phosphate</name>
        <dbReference type="ChEBI" id="CHEBI:47942"/>
    </cofactor>
</comment>
<dbReference type="FunFam" id="3.40.50.980:FF:000001">
    <property type="entry name" value="Non-ribosomal peptide synthetase"/>
    <property type="match status" value="1"/>
</dbReference>
<dbReference type="SUPFAM" id="SSF52777">
    <property type="entry name" value="CoA-dependent acyltransferases"/>
    <property type="match status" value="2"/>
</dbReference>
<dbReference type="Pfam" id="PF00668">
    <property type="entry name" value="Condensation"/>
    <property type="match status" value="1"/>
</dbReference>
<dbReference type="SMART" id="SM01294">
    <property type="entry name" value="PKS_PP_betabranch"/>
    <property type="match status" value="1"/>
</dbReference>
<evidence type="ECO:0000256" key="1">
    <source>
        <dbReference type="ARBA" id="ARBA00001957"/>
    </source>
</evidence>
<dbReference type="CDD" id="cd19531">
    <property type="entry name" value="LCL_NRPS-like"/>
    <property type="match status" value="1"/>
</dbReference>
<dbReference type="Gene3D" id="3.40.50.980">
    <property type="match status" value="2"/>
</dbReference>
<reference evidence="5 6" key="1">
    <citation type="submission" date="2016-10" db="EMBL/GenBank/DDBJ databases">
        <authorList>
            <person name="de Groot N.N."/>
        </authorList>
    </citation>
    <scope>NUCLEOTIDE SEQUENCE [LARGE SCALE GENOMIC DNA]</scope>
    <source>
        <strain evidence="5 6">CPCC 202699</strain>
    </source>
</reference>
<keyword evidence="3" id="KW-0597">Phosphoprotein</keyword>
<dbReference type="FunFam" id="2.30.38.10:FF:000001">
    <property type="entry name" value="Non-ribosomal peptide synthetase PvdI"/>
    <property type="match status" value="1"/>
</dbReference>
<dbReference type="Pfam" id="PF00501">
    <property type="entry name" value="AMP-binding"/>
    <property type="match status" value="3"/>
</dbReference>
<dbReference type="GO" id="GO:0005829">
    <property type="term" value="C:cytosol"/>
    <property type="evidence" value="ECO:0007669"/>
    <property type="project" value="TreeGrafter"/>
</dbReference>
<dbReference type="InterPro" id="IPR045851">
    <property type="entry name" value="AMP-bd_C_sf"/>
</dbReference>
<dbReference type="Pfam" id="PF13193">
    <property type="entry name" value="AMP-binding_C"/>
    <property type="match status" value="2"/>
</dbReference>
<proteinExistence type="predicted"/>
<organism evidence="5 6">
    <name type="scientific">Amycolatopsis xylanica</name>
    <dbReference type="NCBI Taxonomy" id="589385"/>
    <lineage>
        <taxon>Bacteria</taxon>
        <taxon>Bacillati</taxon>
        <taxon>Actinomycetota</taxon>
        <taxon>Actinomycetes</taxon>
        <taxon>Pseudonocardiales</taxon>
        <taxon>Pseudonocardiaceae</taxon>
        <taxon>Amycolatopsis</taxon>
    </lineage>
</organism>
<dbReference type="InterPro" id="IPR042099">
    <property type="entry name" value="ANL_N_sf"/>
</dbReference>
<keyword evidence="6" id="KW-1185">Reference proteome</keyword>
<dbReference type="InterPro" id="IPR006162">
    <property type="entry name" value="Ppantetheine_attach_site"/>
</dbReference>
<dbReference type="Gene3D" id="3.30.559.10">
    <property type="entry name" value="Chloramphenicol acetyltransferase-like domain"/>
    <property type="match status" value="1"/>
</dbReference>
<dbReference type="Gene3D" id="3.30.300.30">
    <property type="match status" value="2"/>
</dbReference>
<dbReference type="EMBL" id="FNON01000003">
    <property type="protein sequence ID" value="SDX63590.1"/>
    <property type="molecule type" value="Genomic_DNA"/>
</dbReference>
<dbReference type="GO" id="GO:0008610">
    <property type="term" value="P:lipid biosynthetic process"/>
    <property type="evidence" value="ECO:0007669"/>
    <property type="project" value="UniProtKB-ARBA"/>
</dbReference>
<dbReference type="InterPro" id="IPR025110">
    <property type="entry name" value="AMP-bd_C"/>
</dbReference>
<dbReference type="SUPFAM" id="SSF56801">
    <property type="entry name" value="Acetyl-CoA synthetase-like"/>
    <property type="match status" value="2"/>
</dbReference>
<dbReference type="GO" id="GO:0009366">
    <property type="term" value="C:enterobactin synthetase complex"/>
    <property type="evidence" value="ECO:0007669"/>
    <property type="project" value="TreeGrafter"/>
</dbReference>
<dbReference type="InterPro" id="IPR036736">
    <property type="entry name" value="ACP-like_sf"/>
</dbReference>
<dbReference type="GO" id="GO:0031177">
    <property type="term" value="F:phosphopantetheine binding"/>
    <property type="evidence" value="ECO:0007669"/>
    <property type="project" value="InterPro"/>
</dbReference>
<dbReference type="GO" id="GO:0009239">
    <property type="term" value="P:enterobactin biosynthetic process"/>
    <property type="evidence" value="ECO:0007669"/>
    <property type="project" value="TreeGrafter"/>
</dbReference>
<dbReference type="GO" id="GO:0047527">
    <property type="term" value="F:2,3-dihydroxybenzoate-serine ligase activity"/>
    <property type="evidence" value="ECO:0007669"/>
    <property type="project" value="TreeGrafter"/>
</dbReference>
<dbReference type="SMART" id="SM00823">
    <property type="entry name" value="PKS_PP"/>
    <property type="match status" value="2"/>
</dbReference>
<dbReference type="OrthoDB" id="2378856at2"/>
<dbReference type="NCBIfam" id="TIGR01733">
    <property type="entry name" value="AA-adenyl-dom"/>
    <property type="match status" value="1"/>
</dbReference>
<keyword evidence="2" id="KW-0596">Phosphopantetheine</keyword>
<dbReference type="InterPro" id="IPR001242">
    <property type="entry name" value="Condensation_dom"/>
</dbReference>
<feature type="domain" description="Carrier" evidence="4">
    <location>
        <begin position="1515"/>
        <end position="1591"/>
    </location>
</feature>
<dbReference type="Pfam" id="PF00550">
    <property type="entry name" value="PP-binding"/>
    <property type="match status" value="2"/>
</dbReference>
<dbReference type="PROSITE" id="PS00455">
    <property type="entry name" value="AMP_BINDING"/>
    <property type="match status" value="2"/>
</dbReference>
<evidence type="ECO:0000256" key="2">
    <source>
        <dbReference type="ARBA" id="ARBA00022450"/>
    </source>
</evidence>
<dbReference type="InterPro" id="IPR009081">
    <property type="entry name" value="PP-bd_ACP"/>
</dbReference>
<dbReference type="GO" id="GO:0043041">
    <property type="term" value="P:amino acid activation for nonribosomal peptide biosynthetic process"/>
    <property type="evidence" value="ECO:0007669"/>
    <property type="project" value="TreeGrafter"/>
</dbReference>
<dbReference type="InterPro" id="IPR000873">
    <property type="entry name" value="AMP-dep_synth/lig_dom"/>
</dbReference>
<evidence type="ECO:0000313" key="5">
    <source>
        <dbReference type="EMBL" id="SDX63590.1"/>
    </source>
</evidence>
<evidence type="ECO:0000256" key="3">
    <source>
        <dbReference type="ARBA" id="ARBA00022553"/>
    </source>
</evidence>
<feature type="domain" description="Carrier" evidence="4">
    <location>
        <begin position="471"/>
        <end position="546"/>
    </location>
</feature>
<dbReference type="PANTHER" id="PTHR45527:SF1">
    <property type="entry name" value="FATTY ACID SYNTHASE"/>
    <property type="match status" value="1"/>
</dbReference>
<dbReference type="STRING" id="589385.SAMN05421504_103321"/>
<dbReference type="InterPro" id="IPR020845">
    <property type="entry name" value="AMP-binding_CS"/>
</dbReference>
<dbReference type="PANTHER" id="PTHR45527">
    <property type="entry name" value="NONRIBOSOMAL PEPTIDE SYNTHETASE"/>
    <property type="match status" value="1"/>
</dbReference>
<gene>
    <name evidence="5" type="ORF">SAMN05421504_103321</name>
</gene>
<dbReference type="PROSITE" id="PS50075">
    <property type="entry name" value="CARRIER"/>
    <property type="match status" value="2"/>
</dbReference>
<dbReference type="RefSeq" id="WP_091289411.1">
    <property type="nucleotide sequence ID" value="NZ_FNON01000003.1"/>
</dbReference>
<dbReference type="FunFam" id="1.10.1200.10:FF:000005">
    <property type="entry name" value="Nonribosomal peptide synthetase 1"/>
    <property type="match status" value="1"/>
</dbReference>
<dbReference type="SUPFAM" id="SSF47336">
    <property type="entry name" value="ACP-like"/>
    <property type="match status" value="2"/>
</dbReference>
<dbReference type="Gene3D" id="1.10.1200.10">
    <property type="entry name" value="ACP-like"/>
    <property type="match status" value="2"/>
</dbReference>
<evidence type="ECO:0000259" key="4">
    <source>
        <dbReference type="PROSITE" id="PS50075"/>
    </source>
</evidence>
<sequence length="1610" mass="173453">MTVADLFEEQVARTPHATAVTDQRHSLTYAELDTRANRLANELTLATEQTVAICLPRSADLVIAMLAVLKAGGTFVLIDPRYPAERRAAMAANTSITLTTAESDGSATPPARDLSGDNAAYVVYTSGSTGTPKGVVNTHRGLANRLLAAVHGHNLGPGDRLLQATRVGFDPAVFQLLVMLVAGGTVVIAPDGTEQDPAALVRLLVDERITALELVPSMLRVLLDEPGSADVKRLRWLTSAGEALHADVCDRAYEVFQTEVWNVYGPAECAIGATEHQYVRGTSGAVPLGAPLENVKLAVLEDGEPVKPGGTGEIHLGGPGLARGYLGAPALTAEKFIPAENGERWYRTGDLARVLPQGGLEFVGRVDNQVKISGVRVEPEEIEAVLAGHPDVRAAAVIPVADGGGNVRLVASVVGTPDADTLRKYLRARLPESYLPSVFQHLDELPLTSNGKVDRAALALTNDVRRPPHRAPRTPFEHLVVQAWSEVLGIERIGLDDDFFQLGGYSLLLIRVAAKLRALSGRRLPVRQLFTASTPAAQAKLIGDDGTAIKPVARTGDLPLSFSQQQLWILDQLNPSSPEYTMPIAIRLDASANRRKVNAVLSDLAARHEILRTRYPVIDGRPVQQIDDEQDIDLTLVKTRPHEQAAAVAAHFARGFDLTRGPVWRALLAEGDGQGPLLVITVHHIACDGWSVVTLRREFDELWAAHTEGREPNLPPMTVQYADFAAWQREREASGALDDQLDYWRAHLADLPRLDLPTDRPHPPVRDPRGAAFSFSVPAHVTRAVLNLGKQRGATPYMTLLAAYVALLSRYSGQTDIPVGTPVAGRLRDEVAGIVGCFLNTVVLRCDTTGDPTFLDLVDRVRDTARDAQAAQEVPFDKLVGELLPDRDLSRNPLAQVLFDLHDSGVTAASEDPSEVWMLLDAWRGSKAELNLTVEILPSGQCSAVLEYSTALFDPVTVHRFAEHYVKLLSSIAAEAGGRISDLEILPPRERSTVLTAWNDRTATRPPVAIPDLFAAQAARTPNAVALVAGSQSLTYAELDEQANKLAAGLVALGAGPETVVGVCLDRSIDLVVSFLGIWKAGAAYVPLDPAFPADRLSYVVGDAGAKYVLTHERHADALATADATPLYLDDPATRRSLEARPPLPWGRTDLDTLAYVMYTSGSTGRPKGVLVDHRGLQNYLMWTVEGYAGTGTGGTPLFSSTAYDMVVPDLYTALVMGQPVHLLPPDFEPTQLGRLLTEAGPFTFIKLTPGHLDLLCDQLSPDEAANIASMLAVGADSFPAAVLDRWLDLAGPHGPRMLNEYGPTEISVANSTYPITGAERGEVVPIGRPIPNTTMYVLDEHGNPAPLGVPGELYVGGAGVARGYLNKPGLTARCFVPDPFSITPGARLYRTGDRARLRADGHVEFLGRNDDQIKLRGYRIEPAEIVAALTARPEIRDALVLAEGTGATKRLVAYVASDADVDLDALRDHCVRVLPSHQVPASFVVIERIPLNANGKVDRAALPKPPEAGTVHTGPRDELEEHLAGVWTELLELESEVDVKRNFFHLGGNSILAAKLVSRIESGFALSIPLRAVFEHPTIAEIAALIEQKIRDEIAQLSDAELQALTEEG</sequence>
<dbReference type="InterPro" id="IPR020806">
    <property type="entry name" value="PKS_PP-bd"/>
</dbReference>
<dbReference type="PROSITE" id="PS00012">
    <property type="entry name" value="PHOSPHOPANTETHEINE"/>
    <property type="match status" value="1"/>
</dbReference>
<dbReference type="Gene3D" id="3.40.50.12780">
    <property type="entry name" value="N-terminal domain of ligase-like"/>
    <property type="match status" value="1"/>
</dbReference>
<dbReference type="InterPro" id="IPR023213">
    <property type="entry name" value="CAT-like_dom_sf"/>
</dbReference>
<protein>
    <submittedName>
        <fullName evidence="5">Amino acid adenylation domain-containing protein</fullName>
    </submittedName>
</protein>
<name>A0A1H3DBA4_9PSEU</name>
<evidence type="ECO:0000313" key="6">
    <source>
        <dbReference type="Proteomes" id="UP000199515"/>
    </source>
</evidence>
<dbReference type="InterPro" id="IPR010071">
    <property type="entry name" value="AA_adenyl_dom"/>
</dbReference>
<dbReference type="CDD" id="cd05930">
    <property type="entry name" value="A_NRPS"/>
    <property type="match status" value="2"/>
</dbReference>
<dbReference type="Gene3D" id="3.30.559.30">
    <property type="entry name" value="Nonribosomal peptide synthetase, condensation domain"/>
    <property type="match status" value="1"/>
</dbReference>